<reference evidence="3 4" key="1">
    <citation type="submission" date="2024-06" db="EMBL/GenBank/DDBJ databases">
        <title>A chromosome-level genome assembly of beet webworm, Loxostege sticticalis.</title>
        <authorList>
            <person name="Zhang Y."/>
        </authorList>
    </citation>
    <scope>NUCLEOTIDE SEQUENCE [LARGE SCALE GENOMIC DNA]</scope>
    <source>
        <strain evidence="3">AQ028</strain>
        <tissue evidence="3">Male pupae</tissue>
    </source>
</reference>
<dbReference type="EMBL" id="JBEDNZ010000006">
    <property type="protein sequence ID" value="KAL0841022.1"/>
    <property type="molecule type" value="Genomic_DNA"/>
</dbReference>
<protein>
    <submittedName>
        <fullName evidence="3">Uncharacterized protein</fullName>
    </submittedName>
</protein>
<organism evidence="3 4">
    <name type="scientific">Loxostege sticticalis</name>
    <name type="common">Beet webworm moth</name>
    <dbReference type="NCBI Taxonomy" id="481309"/>
    <lineage>
        <taxon>Eukaryota</taxon>
        <taxon>Metazoa</taxon>
        <taxon>Ecdysozoa</taxon>
        <taxon>Arthropoda</taxon>
        <taxon>Hexapoda</taxon>
        <taxon>Insecta</taxon>
        <taxon>Pterygota</taxon>
        <taxon>Neoptera</taxon>
        <taxon>Endopterygota</taxon>
        <taxon>Lepidoptera</taxon>
        <taxon>Glossata</taxon>
        <taxon>Ditrysia</taxon>
        <taxon>Pyraloidea</taxon>
        <taxon>Crambidae</taxon>
        <taxon>Pyraustinae</taxon>
        <taxon>Loxostege</taxon>
    </lineage>
</organism>
<evidence type="ECO:0000256" key="1">
    <source>
        <dbReference type="SAM" id="MobiDB-lite"/>
    </source>
</evidence>
<evidence type="ECO:0000313" key="3">
    <source>
        <dbReference type="EMBL" id="KAL0841022.1"/>
    </source>
</evidence>
<accession>A0ABD0TC96</accession>
<evidence type="ECO:0000256" key="2">
    <source>
        <dbReference type="SAM" id="Phobius"/>
    </source>
</evidence>
<feature type="non-terminal residue" evidence="3">
    <location>
        <position position="1"/>
    </location>
</feature>
<keyword evidence="2" id="KW-1133">Transmembrane helix</keyword>
<feature type="transmembrane region" description="Helical" evidence="2">
    <location>
        <begin position="119"/>
        <end position="140"/>
    </location>
</feature>
<name>A0ABD0TC96_LOXSC</name>
<proteinExistence type="predicted"/>
<evidence type="ECO:0000313" key="4">
    <source>
        <dbReference type="Proteomes" id="UP001549921"/>
    </source>
</evidence>
<dbReference type="AlphaFoldDB" id="A0ABD0TC96"/>
<keyword evidence="2" id="KW-0472">Membrane</keyword>
<gene>
    <name evidence="3" type="ORF">ABMA28_014791</name>
</gene>
<sequence>PDIISLELNVIRVALIQHRLFLIHRMFLESRTSNKSNATDLESIKIRRQVLSSECRCTTADSWAGPTAEATACSRTGAPPPPEDVRPRAPRRGPAARSLAECLQMSSELSAESVARENLYFVVSLVLFVILAGVSVLGYCSGLKDAPYNS</sequence>
<dbReference type="Proteomes" id="UP001549921">
    <property type="component" value="Unassembled WGS sequence"/>
</dbReference>
<keyword evidence="2" id="KW-0812">Transmembrane</keyword>
<feature type="region of interest" description="Disordered" evidence="1">
    <location>
        <begin position="64"/>
        <end position="94"/>
    </location>
</feature>
<comment type="caution">
    <text evidence="3">The sequence shown here is derived from an EMBL/GenBank/DDBJ whole genome shotgun (WGS) entry which is preliminary data.</text>
</comment>